<evidence type="ECO:0000313" key="2">
    <source>
        <dbReference type="Proteomes" id="UP001152795"/>
    </source>
</evidence>
<keyword evidence="2" id="KW-1185">Reference proteome</keyword>
<evidence type="ECO:0000313" key="1">
    <source>
        <dbReference type="EMBL" id="CAB4001637.1"/>
    </source>
</evidence>
<sequence>MQGQQRELEIDKRIAKQCIKNYYNNELVVDEGKIVGDENIAEEFNSFFSRI</sequence>
<dbReference type="Proteomes" id="UP001152795">
    <property type="component" value="Unassembled WGS sequence"/>
</dbReference>
<accession>A0A6S7HEC3</accession>
<dbReference type="EMBL" id="CACRXK020004143">
    <property type="protein sequence ID" value="CAB4001637.1"/>
    <property type="molecule type" value="Genomic_DNA"/>
</dbReference>
<organism evidence="1 2">
    <name type="scientific">Paramuricea clavata</name>
    <name type="common">Red gorgonian</name>
    <name type="synonym">Violescent sea-whip</name>
    <dbReference type="NCBI Taxonomy" id="317549"/>
    <lineage>
        <taxon>Eukaryota</taxon>
        <taxon>Metazoa</taxon>
        <taxon>Cnidaria</taxon>
        <taxon>Anthozoa</taxon>
        <taxon>Octocorallia</taxon>
        <taxon>Malacalcyonacea</taxon>
        <taxon>Plexauridae</taxon>
        <taxon>Paramuricea</taxon>
    </lineage>
</organism>
<name>A0A6S7HEC3_PARCT</name>
<proteinExistence type="predicted"/>
<reference evidence="1" key="1">
    <citation type="submission" date="2020-04" db="EMBL/GenBank/DDBJ databases">
        <authorList>
            <person name="Alioto T."/>
            <person name="Alioto T."/>
            <person name="Gomez Garrido J."/>
        </authorList>
    </citation>
    <scope>NUCLEOTIDE SEQUENCE</scope>
    <source>
        <strain evidence="1">A484AB</strain>
    </source>
</reference>
<protein>
    <submittedName>
        <fullName evidence="1">Uncharacterized protein</fullName>
    </submittedName>
</protein>
<comment type="caution">
    <text evidence="1">The sequence shown here is derived from an EMBL/GenBank/DDBJ whole genome shotgun (WGS) entry which is preliminary data.</text>
</comment>
<feature type="non-terminal residue" evidence="1">
    <location>
        <position position="51"/>
    </location>
</feature>
<gene>
    <name evidence="1" type="ORF">PACLA_8A077763</name>
</gene>
<dbReference type="AlphaFoldDB" id="A0A6S7HEC3"/>